<dbReference type="PRINTS" id="PR00411">
    <property type="entry name" value="PNDRDTASEI"/>
</dbReference>
<dbReference type="GO" id="GO:0004148">
    <property type="term" value="F:dihydrolipoyl dehydrogenase (NADH) activity"/>
    <property type="evidence" value="ECO:0007669"/>
    <property type="project" value="TreeGrafter"/>
</dbReference>
<keyword evidence="6" id="KW-0963">Cytoplasm</keyword>
<keyword evidence="7" id="KW-0285">Flavoprotein</keyword>
<sequence>MSVRHFDIVVIGSGPGGEGAAMKAAKSGKRVCVVEQRPLVGGACTHTATIPSKALRHAIQRLVDVQMDHPELRVELGQKWKFKDMMRSASTVVSRQVQLRTTFYERNRVELVVGRARFLDAHTLEVDEPRGASEQLSAKAFVLATGSRPYHPPDLDFQHPRVFDSDTIFNLRETPMTMIIYGAGVIGCEYASMFRQLGVKVDLVNTRERLLSFLDDEISDALSYHLREQGVLIRHQEQMERVETRDDGVVLHLKSGKRLRADVFLWANGRTGNTQDIGLEALGIQLDSRGNIQVNDAYQTVVPHIYAVGDVVGIPSLASASYDQGRFAATHIVEGRLEHKLVKDIPSGIYTSPEISSLGRTEQELTRQGVPYEVGHAFFKSLARAQITGRTVGMLKLLFHRDTREILGIHCFGDNASEIIHIGQAIMSQDGPGNSIDYFINTTFNYPTMAEAYRVAALNGLNRLFEH</sequence>
<keyword evidence="9" id="KW-0521">NADP</keyword>
<dbReference type="InterPro" id="IPR036188">
    <property type="entry name" value="FAD/NAD-bd_sf"/>
</dbReference>
<keyword evidence="11 13" id="KW-0520">NAD</keyword>
<comment type="subcellular location">
    <subcellularLocation>
        <location evidence="2">Cytoplasm</location>
    </subcellularLocation>
</comment>
<dbReference type="EMBL" id="MPIN01000008">
    <property type="protein sequence ID" value="OJH37268.1"/>
    <property type="molecule type" value="Genomic_DNA"/>
</dbReference>
<dbReference type="FunFam" id="3.30.390.30:FF:000002">
    <property type="entry name" value="Soluble pyridine nucleotide transhydrogenase"/>
    <property type="match status" value="1"/>
</dbReference>
<comment type="similarity">
    <text evidence="3">Belongs to the class-I pyridine nucleotide-disulfide oxidoreductase family.</text>
</comment>
<reference evidence="17" key="1">
    <citation type="submission" date="2016-11" db="EMBL/GenBank/DDBJ databases">
        <authorList>
            <person name="Shukria A."/>
            <person name="Stevens D.C."/>
        </authorList>
    </citation>
    <scope>NUCLEOTIDE SEQUENCE [LARGE SCALE GENOMIC DNA]</scope>
    <source>
        <strain evidence="17">Cbfe23</strain>
    </source>
</reference>
<dbReference type="PIRSF" id="PIRSF000350">
    <property type="entry name" value="Mercury_reductase_MerA"/>
    <property type="match status" value="1"/>
</dbReference>
<dbReference type="SUPFAM" id="SSF51905">
    <property type="entry name" value="FAD/NAD(P)-binding domain"/>
    <property type="match status" value="1"/>
</dbReference>
<evidence type="ECO:0000256" key="4">
    <source>
        <dbReference type="ARBA" id="ARBA00012772"/>
    </source>
</evidence>
<gene>
    <name evidence="16" type="ORF">BON30_28595</name>
</gene>
<dbReference type="InterPro" id="IPR023753">
    <property type="entry name" value="FAD/NAD-binding_dom"/>
</dbReference>
<evidence type="ECO:0000259" key="15">
    <source>
        <dbReference type="Pfam" id="PF07992"/>
    </source>
</evidence>
<dbReference type="GO" id="GO:0005829">
    <property type="term" value="C:cytosol"/>
    <property type="evidence" value="ECO:0007669"/>
    <property type="project" value="TreeGrafter"/>
</dbReference>
<evidence type="ECO:0000256" key="13">
    <source>
        <dbReference type="PIRSR" id="PIRSR000350-3"/>
    </source>
</evidence>
<evidence type="ECO:0000256" key="9">
    <source>
        <dbReference type="ARBA" id="ARBA00022857"/>
    </source>
</evidence>
<dbReference type="InterPro" id="IPR050151">
    <property type="entry name" value="Class-I_Pyr_Nuc-Dis_Oxidored"/>
</dbReference>
<comment type="cofactor">
    <cofactor evidence="13">
        <name>FAD</name>
        <dbReference type="ChEBI" id="CHEBI:57692"/>
    </cofactor>
    <text evidence="13">Binds 1 FAD per subunit.</text>
</comment>
<feature type="binding site" evidence="13">
    <location>
        <begin position="182"/>
        <end position="189"/>
    </location>
    <ligand>
        <name>NAD(+)</name>
        <dbReference type="ChEBI" id="CHEBI:57540"/>
    </ligand>
</feature>
<accession>A0A1L9B4T6</accession>
<feature type="domain" description="FAD/NAD(P)-binding" evidence="15">
    <location>
        <begin position="6"/>
        <end position="325"/>
    </location>
</feature>
<evidence type="ECO:0000256" key="12">
    <source>
        <dbReference type="ARBA" id="ARBA00031183"/>
    </source>
</evidence>
<keyword evidence="8 13" id="KW-0274">FAD</keyword>
<feature type="binding site" evidence="13">
    <location>
        <position position="53"/>
    </location>
    <ligand>
        <name>FAD</name>
        <dbReference type="ChEBI" id="CHEBI:57692"/>
    </ligand>
</feature>
<dbReference type="Gene3D" id="3.30.390.30">
    <property type="match status" value="1"/>
</dbReference>
<evidence type="ECO:0000256" key="6">
    <source>
        <dbReference type="ARBA" id="ARBA00022490"/>
    </source>
</evidence>
<evidence type="ECO:0000256" key="7">
    <source>
        <dbReference type="ARBA" id="ARBA00022630"/>
    </source>
</evidence>
<comment type="caution">
    <text evidence="16">The sequence shown here is derived from an EMBL/GenBank/DDBJ whole genome shotgun (WGS) entry which is preliminary data.</text>
</comment>
<dbReference type="PRINTS" id="PR00368">
    <property type="entry name" value="FADPNR"/>
</dbReference>
<evidence type="ECO:0000256" key="10">
    <source>
        <dbReference type="ARBA" id="ARBA00023002"/>
    </source>
</evidence>
<name>A0A1L9B4T6_9BACT</name>
<evidence type="ECO:0000256" key="5">
    <source>
        <dbReference type="ARBA" id="ARBA00016603"/>
    </source>
</evidence>
<dbReference type="FunFam" id="3.50.50.60:FF:000008">
    <property type="entry name" value="Soluble pyridine nucleotide transhydrogenase"/>
    <property type="match status" value="1"/>
</dbReference>
<organism evidence="16 17">
    <name type="scientific">Cystobacter ferrugineus</name>
    <dbReference type="NCBI Taxonomy" id="83449"/>
    <lineage>
        <taxon>Bacteria</taxon>
        <taxon>Pseudomonadati</taxon>
        <taxon>Myxococcota</taxon>
        <taxon>Myxococcia</taxon>
        <taxon>Myxococcales</taxon>
        <taxon>Cystobacterineae</taxon>
        <taxon>Archangiaceae</taxon>
        <taxon>Cystobacter</taxon>
    </lineage>
</organism>
<feature type="binding site" evidence="13">
    <location>
        <position position="269"/>
    </location>
    <ligand>
        <name>NAD(+)</name>
        <dbReference type="ChEBI" id="CHEBI:57540"/>
    </ligand>
</feature>
<feature type="binding site" evidence="13">
    <location>
        <position position="310"/>
    </location>
    <ligand>
        <name>FAD</name>
        <dbReference type="ChEBI" id="CHEBI:57692"/>
    </ligand>
</feature>
<feature type="binding site" evidence="13">
    <location>
        <begin position="145"/>
        <end position="147"/>
    </location>
    <ligand>
        <name>FAD</name>
        <dbReference type="ChEBI" id="CHEBI:57692"/>
    </ligand>
</feature>
<evidence type="ECO:0000313" key="16">
    <source>
        <dbReference type="EMBL" id="OJH37268.1"/>
    </source>
</evidence>
<feature type="domain" description="Pyridine nucleotide-disulphide oxidoreductase dimerisation" evidence="14">
    <location>
        <begin position="345"/>
        <end position="456"/>
    </location>
</feature>
<dbReference type="GO" id="GO:0003957">
    <property type="term" value="F:NAD(P)+ transhydrogenase (Si-specific) activity"/>
    <property type="evidence" value="ECO:0007669"/>
    <property type="project" value="UniProtKB-EC"/>
</dbReference>
<comment type="function">
    <text evidence="1">Conversion of NADPH, generated by peripheral catabolic pathways, to NADH, which can enter the respiratory chain for energy generation.</text>
</comment>
<evidence type="ECO:0000256" key="2">
    <source>
        <dbReference type="ARBA" id="ARBA00004496"/>
    </source>
</evidence>
<dbReference type="GO" id="GO:0050660">
    <property type="term" value="F:flavin adenine dinucleotide binding"/>
    <property type="evidence" value="ECO:0007669"/>
    <property type="project" value="TreeGrafter"/>
</dbReference>
<dbReference type="EC" id="1.6.1.1" evidence="4"/>
<dbReference type="GO" id="GO:0006103">
    <property type="term" value="P:2-oxoglutarate metabolic process"/>
    <property type="evidence" value="ECO:0007669"/>
    <property type="project" value="TreeGrafter"/>
</dbReference>
<keyword evidence="17" id="KW-1185">Reference proteome</keyword>
<evidence type="ECO:0000259" key="14">
    <source>
        <dbReference type="Pfam" id="PF02852"/>
    </source>
</evidence>
<evidence type="ECO:0000256" key="1">
    <source>
        <dbReference type="ARBA" id="ARBA00002842"/>
    </source>
</evidence>
<evidence type="ECO:0000256" key="8">
    <source>
        <dbReference type="ARBA" id="ARBA00022827"/>
    </source>
</evidence>
<evidence type="ECO:0000256" key="11">
    <source>
        <dbReference type="ARBA" id="ARBA00023027"/>
    </source>
</evidence>
<dbReference type="RefSeq" id="WP_071901603.1">
    <property type="nucleotide sequence ID" value="NZ_MPIN01000008.1"/>
</dbReference>
<evidence type="ECO:0000256" key="3">
    <source>
        <dbReference type="ARBA" id="ARBA00007532"/>
    </source>
</evidence>
<dbReference type="Pfam" id="PF02852">
    <property type="entry name" value="Pyr_redox_dim"/>
    <property type="match status" value="1"/>
</dbReference>
<reference evidence="16 17" key="2">
    <citation type="submission" date="2016-12" db="EMBL/GenBank/DDBJ databases">
        <title>Draft Genome Sequence of Cystobacter ferrugineus Strain Cbfe23.</title>
        <authorList>
            <person name="Akbar S."/>
            <person name="Dowd S.E."/>
            <person name="Stevens D.C."/>
        </authorList>
    </citation>
    <scope>NUCLEOTIDE SEQUENCE [LARGE SCALE GENOMIC DNA]</scope>
    <source>
        <strain evidence="16 17">Cbfe23</strain>
    </source>
</reference>
<keyword evidence="10" id="KW-0560">Oxidoreductase</keyword>
<proteinExistence type="inferred from homology"/>
<dbReference type="NCBIfam" id="NF003585">
    <property type="entry name" value="PRK05249.1"/>
    <property type="match status" value="1"/>
</dbReference>
<dbReference type="SUPFAM" id="SSF55424">
    <property type="entry name" value="FAD/NAD-linked reductases, dimerisation (C-terminal) domain"/>
    <property type="match status" value="1"/>
</dbReference>
<dbReference type="PANTHER" id="PTHR22912:SF93">
    <property type="entry name" value="SOLUBLE PYRIDINE NUCLEOTIDE TRANSHYDROGENASE"/>
    <property type="match status" value="1"/>
</dbReference>
<evidence type="ECO:0000313" key="17">
    <source>
        <dbReference type="Proteomes" id="UP000182229"/>
    </source>
</evidence>
<dbReference type="Pfam" id="PF07992">
    <property type="entry name" value="Pyr_redox_2"/>
    <property type="match status" value="1"/>
</dbReference>
<dbReference type="AlphaFoldDB" id="A0A1L9B4T6"/>
<keyword evidence="13" id="KW-0547">Nucleotide-binding</keyword>
<dbReference type="Gene3D" id="3.50.50.60">
    <property type="entry name" value="FAD/NAD(P)-binding domain"/>
    <property type="match status" value="2"/>
</dbReference>
<dbReference type="InterPro" id="IPR004099">
    <property type="entry name" value="Pyr_nucl-diS_OxRdtase_dimer"/>
</dbReference>
<dbReference type="InterPro" id="IPR001100">
    <property type="entry name" value="Pyr_nuc-diS_OxRdtase"/>
</dbReference>
<dbReference type="STRING" id="83449.BON30_28595"/>
<dbReference type="OrthoDB" id="9786429at2"/>
<protein>
    <recommendedName>
        <fullName evidence="5">Soluble pyridine nucleotide transhydrogenase</fullName>
        <ecNumber evidence="4">1.6.1.1</ecNumber>
    </recommendedName>
    <alternativeName>
        <fullName evidence="12">NAD(P)(+) transhydrogenase [B-specific]</fullName>
    </alternativeName>
</protein>
<dbReference type="PANTHER" id="PTHR22912">
    <property type="entry name" value="DISULFIDE OXIDOREDUCTASE"/>
    <property type="match status" value="1"/>
</dbReference>
<dbReference type="Proteomes" id="UP000182229">
    <property type="component" value="Unassembled WGS sequence"/>
</dbReference>
<dbReference type="InterPro" id="IPR016156">
    <property type="entry name" value="FAD/NAD-linked_Rdtase_dimer_sf"/>
</dbReference>